<reference evidence="11" key="2">
    <citation type="submission" date="2025-08" db="UniProtKB">
        <authorList>
            <consortium name="RefSeq"/>
        </authorList>
    </citation>
    <scope>IDENTIFICATION</scope>
    <source>
        <tissue evidence="11">Leaf</tissue>
    </source>
</reference>
<evidence type="ECO:0000256" key="8">
    <source>
        <dbReference type="SAM" id="MobiDB-lite"/>
    </source>
</evidence>
<dbReference type="PANTHER" id="PTHR11909">
    <property type="entry name" value="CASEIN KINASE-RELATED"/>
    <property type="match status" value="1"/>
</dbReference>
<sequence length="708" mass="78860">MPVRRSGARKGRAAQAVNRRKPADAGGAIATRTRRRRAVAAAIVAVPADNELQPEEKAGDGNVVVEAAEAEEGEAKEGEGCRVILEEGLGVSSPALQKEGVGEKPMDDFDSGAGRSNKGHAGDDEGSTAPLPEKVQVGGSPMYRIERKLGKGGFGQVYVGRRVPGINTNGPAQVALKFEHRSSKGCNYGPPYEWQVYSTLGGSHGVPRVHFKGRQGDYYVMVMDILGPSLWDVWNNNSHTMSTEMVACIAIEAISILEKMHSKGYVHGDVKPENFLLGPPGTPDEKKLFLVDLGLATKWRDNSTGQHVEYDQRPDVFRGTVRYASVHAHLGRIGSRRDDLESLAYTLIFLLRGRLPWQGYQGENKGFLVCKKKMATSPEALCCFCPQPFRQFVEHVVNLKFDEEPKYAKYISFFDGIIGPNPDIRPINTEGAQKLIIQVGHKRGRLTMEEDDEDDDGQPKKKLRLGMPATQWISVYNARRPMKQRYHYNVADSRLNQHIEKGNEDGLFISSVASCQNLWALIMDAGTGFASQVYELSPYFLHKEWIMDQWEKNYYISAIAGASNGSSLVVMSKGTQYLQQSYKVSDSFPFKWINKKWKEGFYVTAMATSGSRWAIVMSRGAGFSDQVVELDFLYPSEGIHRRWDCGYRITATAATWDQAAFVLSVPRRRPTDETQETLRTSAFPSTHVKDKWAKNLYIASVCYGRTVS</sequence>
<dbReference type="PROSITE" id="PS00108">
    <property type="entry name" value="PROTEIN_KINASE_ST"/>
    <property type="match status" value="1"/>
</dbReference>
<feature type="domain" description="Protein kinase" evidence="9">
    <location>
        <begin position="143"/>
        <end position="437"/>
    </location>
</feature>
<keyword evidence="3" id="KW-0808">Transferase</keyword>
<evidence type="ECO:0000313" key="11">
    <source>
        <dbReference type="RefSeq" id="XP_030525587.1"/>
    </source>
</evidence>
<evidence type="ECO:0000256" key="2">
    <source>
        <dbReference type="ARBA" id="ARBA00012513"/>
    </source>
</evidence>
<name>A0A8B8NST2_9MYRT</name>
<evidence type="ECO:0000256" key="4">
    <source>
        <dbReference type="ARBA" id="ARBA00022741"/>
    </source>
</evidence>
<dbReference type="InterPro" id="IPR017441">
    <property type="entry name" value="Protein_kinase_ATP_BS"/>
</dbReference>
<dbReference type="InterPro" id="IPR011009">
    <property type="entry name" value="Kinase-like_dom_sf"/>
</dbReference>
<gene>
    <name evidence="11" type="primary">LOC115737554</name>
</gene>
<dbReference type="Proteomes" id="UP000827889">
    <property type="component" value="Chromosome 2"/>
</dbReference>
<dbReference type="PROSITE" id="PS00107">
    <property type="entry name" value="PROTEIN_KINASE_ATP"/>
    <property type="match status" value="1"/>
</dbReference>
<dbReference type="GeneID" id="115737554"/>
<feature type="region of interest" description="Disordered" evidence="8">
    <location>
        <begin position="1"/>
        <end position="34"/>
    </location>
</feature>
<dbReference type="OrthoDB" id="1932208at2759"/>
<dbReference type="Pfam" id="PF24289">
    <property type="entry name" value="DUF7477"/>
    <property type="match status" value="1"/>
</dbReference>
<dbReference type="InterPro" id="IPR055900">
    <property type="entry name" value="DUF7477"/>
</dbReference>
<feature type="compositionally biased region" description="Basic residues" evidence="8">
    <location>
        <begin position="1"/>
        <end position="12"/>
    </location>
</feature>
<dbReference type="RefSeq" id="XP_030525587.1">
    <property type="nucleotide sequence ID" value="XM_030669727.2"/>
</dbReference>
<dbReference type="InterPro" id="IPR050235">
    <property type="entry name" value="CK1_Ser-Thr_kinase"/>
</dbReference>
<protein>
    <recommendedName>
        <fullName evidence="2">non-specific serine/threonine protein kinase</fullName>
        <ecNumber evidence="2">2.7.11.1</ecNumber>
    </recommendedName>
</protein>
<evidence type="ECO:0000256" key="5">
    <source>
        <dbReference type="ARBA" id="ARBA00022777"/>
    </source>
</evidence>
<dbReference type="AlphaFoldDB" id="A0A8B8NST2"/>
<keyword evidence="6 7" id="KW-0067">ATP-binding</keyword>
<accession>A0A8B8NST2</accession>
<comment type="similarity">
    <text evidence="1">Belongs to the protein kinase superfamily. CK1 Ser/Thr protein kinase family. Casein kinase I subfamily.</text>
</comment>
<dbReference type="CDD" id="cd14016">
    <property type="entry name" value="STKc_CK1"/>
    <property type="match status" value="1"/>
</dbReference>
<feature type="region of interest" description="Disordered" evidence="8">
    <location>
        <begin position="94"/>
        <end position="136"/>
    </location>
</feature>
<dbReference type="GO" id="GO:0004674">
    <property type="term" value="F:protein serine/threonine kinase activity"/>
    <property type="evidence" value="ECO:0007669"/>
    <property type="project" value="UniProtKB-EC"/>
</dbReference>
<dbReference type="PROSITE" id="PS50011">
    <property type="entry name" value="PROTEIN_KINASE_DOM"/>
    <property type="match status" value="1"/>
</dbReference>
<evidence type="ECO:0000256" key="7">
    <source>
        <dbReference type="PROSITE-ProRule" id="PRU10141"/>
    </source>
</evidence>
<dbReference type="GO" id="GO:0005524">
    <property type="term" value="F:ATP binding"/>
    <property type="evidence" value="ECO:0007669"/>
    <property type="project" value="UniProtKB-UniRule"/>
</dbReference>
<dbReference type="KEGG" id="rarg:115737554"/>
<proteinExistence type="inferred from homology"/>
<dbReference type="InterPro" id="IPR000719">
    <property type="entry name" value="Prot_kinase_dom"/>
</dbReference>
<keyword evidence="4 7" id="KW-0547">Nucleotide-binding</keyword>
<keyword evidence="5" id="KW-0418">Kinase</keyword>
<dbReference type="Gene3D" id="1.10.510.10">
    <property type="entry name" value="Transferase(Phosphotransferase) domain 1"/>
    <property type="match status" value="1"/>
</dbReference>
<feature type="binding site" evidence="7">
    <location>
        <position position="177"/>
    </location>
    <ligand>
        <name>ATP</name>
        <dbReference type="ChEBI" id="CHEBI:30616"/>
    </ligand>
</feature>
<dbReference type="InterPro" id="IPR008271">
    <property type="entry name" value="Ser/Thr_kinase_AS"/>
</dbReference>
<dbReference type="SMART" id="SM00220">
    <property type="entry name" value="S_TKc"/>
    <property type="match status" value="1"/>
</dbReference>
<evidence type="ECO:0000259" key="9">
    <source>
        <dbReference type="PROSITE" id="PS50011"/>
    </source>
</evidence>
<evidence type="ECO:0000256" key="6">
    <source>
        <dbReference type="ARBA" id="ARBA00022840"/>
    </source>
</evidence>
<keyword evidence="10" id="KW-1185">Reference proteome</keyword>
<dbReference type="SUPFAM" id="SSF56112">
    <property type="entry name" value="Protein kinase-like (PK-like)"/>
    <property type="match status" value="1"/>
</dbReference>
<evidence type="ECO:0000256" key="3">
    <source>
        <dbReference type="ARBA" id="ARBA00022679"/>
    </source>
</evidence>
<organism evidence="10 11">
    <name type="scientific">Rhodamnia argentea</name>
    <dbReference type="NCBI Taxonomy" id="178133"/>
    <lineage>
        <taxon>Eukaryota</taxon>
        <taxon>Viridiplantae</taxon>
        <taxon>Streptophyta</taxon>
        <taxon>Embryophyta</taxon>
        <taxon>Tracheophyta</taxon>
        <taxon>Spermatophyta</taxon>
        <taxon>Magnoliopsida</taxon>
        <taxon>eudicotyledons</taxon>
        <taxon>Gunneridae</taxon>
        <taxon>Pentapetalae</taxon>
        <taxon>rosids</taxon>
        <taxon>malvids</taxon>
        <taxon>Myrtales</taxon>
        <taxon>Myrtaceae</taxon>
        <taxon>Myrtoideae</taxon>
        <taxon>Myrteae</taxon>
        <taxon>Australasian group</taxon>
        <taxon>Rhodamnia</taxon>
    </lineage>
</organism>
<dbReference type="Pfam" id="PF00069">
    <property type="entry name" value="Pkinase"/>
    <property type="match status" value="1"/>
</dbReference>
<dbReference type="EC" id="2.7.11.1" evidence="2"/>
<dbReference type="FunFam" id="1.10.510.10:FF:000222">
    <property type="entry name" value="casein kinase 1-like protein HD16"/>
    <property type="match status" value="1"/>
</dbReference>
<evidence type="ECO:0000313" key="10">
    <source>
        <dbReference type="Proteomes" id="UP000827889"/>
    </source>
</evidence>
<reference evidence="10" key="1">
    <citation type="submission" date="2025-05" db="UniProtKB">
        <authorList>
            <consortium name="RefSeq"/>
        </authorList>
    </citation>
    <scope>NUCLEOTIDE SEQUENCE [LARGE SCALE GENOMIC DNA]</scope>
</reference>
<evidence type="ECO:0000256" key="1">
    <source>
        <dbReference type="ARBA" id="ARBA00005926"/>
    </source>
</evidence>